<dbReference type="PROSITE" id="PS50878">
    <property type="entry name" value="RT_POL"/>
    <property type="match status" value="1"/>
</dbReference>
<evidence type="ECO:0000313" key="2">
    <source>
        <dbReference type="EMBL" id="EYC26582.1"/>
    </source>
</evidence>
<sequence>MAALKRMKPGKATGPDDVAAKLWKSRHWNPAEWLTAFFNEVVEKMKTPVYWQRSTTISIWKRKGNPADCANYRPIPLLSHSMKIFERIIDRRIRDIIRVSTNQCGFVANYGTTDAIHVARLLIEKHREKQKPLHLAFLDLEKAFDRVPHEAI</sequence>
<protein>
    <recommendedName>
        <fullName evidence="1">Reverse transcriptase domain-containing protein</fullName>
    </recommendedName>
</protein>
<accession>A0A016VHW8</accession>
<dbReference type="Pfam" id="PF00078">
    <property type="entry name" value="RVT_1"/>
    <property type="match status" value="1"/>
</dbReference>
<dbReference type="PANTHER" id="PTHR19446">
    <property type="entry name" value="REVERSE TRANSCRIPTASES"/>
    <property type="match status" value="1"/>
</dbReference>
<name>A0A016VHW8_9BILA</name>
<reference evidence="3" key="1">
    <citation type="journal article" date="2015" name="Nat. Genet.">
        <title>The genome and transcriptome of the zoonotic hookworm Ancylostoma ceylanicum identify infection-specific gene families.</title>
        <authorList>
            <person name="Schwarz E.M."/>
            <person name="Hu Y."/>
            <person name="Antoshechkin I."/>
            <person name="Miller M.M."/>
            <person name="Sternberg P.W."/>
            <person name="Aroian R.V."/>
        </authorList>
    </citation>
    <scope>NUCLEOTIDE SEQUENCE</scope>
    <source>
        <strain evidence="3">HY135</strain>
    </source>
</reference>
<organism evidence="2 3">
    <name type="scientific">Ancylostoma ceylanicum</name>
    <dbReference type="NCBI Taxonomy" id="53326"/>
    <lineage>
        <taxon>Eukaryota</taxon>
        <taxon>Metazoa</taxon>
        <taxon>Ecdysozoa</taxon>
        <taxon>Nematoda</taxon>
        <taxon>Chromadorea</taxon>
        <taxon>Rhabditida</taxon>
        <taxon>Rhabditina</taxon>
        <taxon>Rhabditomorpha</taxon>
        <taxon>Strongyloidea</taxon>
        <taxon>Ancylostomatidae</taxon>
        <taxon>Ancylostomatinae</taxon>
        <taxon>Ancylostoma</taxon>
    </lineage>
</organism>
<gene>
    <name evidence="2" type="primary">Acey_s0010.g846</name>
    <name evidence="2" type="ORF">Y032_0010g846</name>
</gene>
<dbReference type="InterPro" id="IPR000477">
    <property type="entry name" value="RT_dom"/>
</dbReference>
<keyword evidence="3" id="KW-1185">Reference proteome</keyword>
<evidence type="ECO:0000313" key="3">
    <source>
        <dbReference type="Proteomes" id="UP000024635"/>
    </source>
</evidence>
<dbReference type="Proteomes" id="UP000024635">
    <property type="component" value="Unassembled WGS sequence"/>
</dbReference>
<dbReference type="AlphaFoldDB" id="A0A016VHW8"/>
<comment type="caution">
    <text evidence="2">The sequence shown here is derived from an EMBL/GenBank/DDBJ whole genome shotgun (WGS) entry which is preliminary data.</text>
</comment>
<proteinExistence type="predicted"/>
<evidence type="ECO:0000259" key="1">
    <source>
        <dbReference type="PROSITE" id="PS50878"/>
    </source>
</evidence>
<dbReference type="OrthoDB" id="5847305at2759"/>
<dbReference type="EMBL" id="JARK01001346">
    <property type="protein sequence ID" value="EYC26582.1"/>
    <property type="molecule type" value="Genomic_DNA"/>
</dbReference>
<feature type="domain" description="Reverse transcriptase" evidence="1">
    <location>
        <begin position="40"/>
        <end position="152"/>
    </location>
</feature>